<feature type="non-terminal residue" evidence="2">
    <location>
        <position position="1"/>
    </location>
</feature>
<feature type="compositionally biased region" description="Polar residues" evidence="1">
    <location>
        <begin position="95"/>
        <end position="105"/>
    </location>
</feature>
<dbReference type="AlphaFoldDB" id="W1YKN1"/>
<dbReference type="EMBL" id="AZMM01002907">
    <property type="protein sequence ID" value="ETJ43103.1"/>
    <property type="molecule type" value="Genomic_DNA"/>
</dbReference>
<sequence length="105" mass="10895">DSTKSDLTNKINDTKTELINKGLKFNADNNDVKTNKLGSTVTVSGDANITTKITQTGDDSTIAVALNKDLNVKTVTATDTVKAGTTTAGNQTATDNKGGTQTGNF</sequence>
<accession>W1YKN1</accession>
<organism evidence="2">
    <name type="scientific">human gut metagenome</name>
    <dbReference type="NCBI Taxonomy" id="408170"/>
    <lineage>
        <taxon>unclassified sequences</taxon>
        <taxon>metagenomes</taxon>
        <taxon>organismal metagenomes</taxon>
    </lineage>
</organism>
<gene>
    <name evidence="2" type="ORF">Q604_UNBC02907G0001</name>
</gene>
<reference evidence="2" key="1">
    <citation type="submission" date="2013-12" db="EMBL/GenBank/DDBJ databases">
        <title>A Varibaculum cambriense genome reconstructed from a premature infant gut community with otherwise low bacterial novelty that shifts toward anaerobic metabolism during the third week of life.</title>
        <authorList>
            <person name="Brown C.T."/>
            <person name="Sharon I."/>
            <person name="Thomas B.C."/>
            <person name="Castelle C.J."/>
            <person name="Morowitz M.J."/>
            <person name="Banfield J.F."/>
        </authorList>
    </citation>
    <scope>NUCLEOTIDE SEQUENCE</scope>
</reference>
<feature type="non-terminal residue" evidence="2">
    <location>
        <position position="105"/>
    </location>
</feature>
<evidence type="ECO:0000313" key="2">
    <source>
        <dbReference type="EMBL" id="ETJ43103.1"/>
    </source>
</evidence>
<feature type="compositionally biased region" description="Low complexity" evidence="1">
    <location>
        <begin position="84"/>
        <end position="94"/>
    </location>
</feature>
<name>W1YKN1_9ZZZZ</name>
<protein>
    <submittedName>
        <fullName evidence="2">Hep/Hag repeat protein</fullName>
    </submittedName>
</protein>
<comment type="caution">
    <text evidence="2">The sequence shown here is derived from an EMBL/GenBank/DDBJ whole genome shotgun (WGS) entry which is preliminary data.</text>
</comment>
<evidence type="ECO:0000256" key="1">
    <source>
        <dbReference type="SAM" id="MobiDB-lite"/>
    </source>
</evidence>
<proteinExistence type="predicted"/>
<feature type="region of interest" description="Disordered" evidence="1">
    <location>
        <begin position="84"/>
        <end position="105"/>
    </location>
</feature>